<feature type="transmembrane region" description="Helical" evidence="14">
    <location>
        <begin position="229"/>
        <end position="253"/>
    </location>
</feature>
<evidence type="ECO:0008006" key="17">
    <source>
        <dbReference type="Google" id="ProtNLM"/>
    </source>
</evidence>
<dbReference type="GO" id="GO:0006814">
    <property type="term" value="P:sodium ion transport"/>
    <property type="evidence" value="ECO:0007669"/>
    <property type="project" value="UniProtKB-KW"/>
</dbReference>
<dbReference type="CDD" id="cd10322">
    <property type="entry name" value="SLC5sbd"/>
    <property type="match status" value="1"/>
</dbReference>
<dbReference type="GO" id="GO:0005886">
    <property type="term" value="C:plasma membrane"/>
    <property type="evidence" value="ECO:0007669"/>
    <property type="project" value="UniProtKB-SubCell"/>
</dbReference>
<feature type="transmembrane region" description="Helical" evidence="14">
    <location>
        <begin position="440"/>
        <end position="461"/>
    </location>
</feature>
<dbReference type="EMBL" id="LAYY01000001">
    <property type="protein sequence ID" value="KKK39973.1"/>
    <property type="molecule type" value="Genomic_DNA"/>
</dbReference>
<evidence type="ECO:0000256" key="2">
    <source>
        <dbReference type="ARBA" id="ARBA00006434"/>
    </source>
</evidence>
<feature type="transmembrane region" description="Helical" evidence="14">
    <location>
        <begin position="188"/>
        <end position="209"/>
    </location>
</feature>
<evidence type="ECO:0000256" key="3">
    <source>
        <dbReference type="ARBA" id="ARBA00022448"/>
    </source>
</evidence>
<organism evidence="15 16">
    <name type="scientific">Mesobacillus campisalis</name>
    <dbReference type="NCBI Taxonomy" id="1408103"/>
    <lineage>
        <taxon>Bacteria</taxon>
        <taxon>Bacillati</taxon>
        <taxon>Bacillota</taxon>
        <taxon>Bacilli</taxon>
        <taxon>Bacillales</taxon>
        <taxon>Bacillaceae</taxon>
        <taxon>Mesobacillus</taxon>
    </lineage>
</organism>
<evidence type="ECO:0000256" key="14">
    <source>
        <dbReference type="SAM" id="Phobius"/>
    </source>
</evidence>
<feature type="transmembrane region" description="Helical" evidence="14">
    <location>
        <begin position="360"/>
        <end position="380"/>
    </location>
</feature>
<feature type="transmembrane region" description="Helical" evidence="14">
    <location>
        <begin position="386"/>
        <end position="410"/>
    </location>
</feature>
<keyword evidence="6" id="KW-0769">Symport</keyword>
<feature type="transmembrane region" description="Helical" evidence="14">
    <location>
        <begin position="314"/>
        <end position="339"/>
    </location>
</feature>
<keyword evidence="3" id="KW-0813">Transport</keyword>
<reference evidence="15 16" key="1">
    <citation type="submission" date="2015-04" db="EMBL/GenBank/DDBJ databases">
        <title>Taxonomic description and genome sequence of Bacillus campisalis sp. nov., a novel member of the genus Bacillus isolated from solar saltern.</title>
        <authorList>
            <person name="Mathan Kumar R."/>
            <person name="Kaur G."/>
            <person name="Kumar A."/>
            <person name="Singh N.K."/>
            <person name="Kaur N."/>
            <person name="Kumar N."/>
            <person name="Mayilraj S."/>
        </authorList>
    </citation>
    <scope>NUCLEOTIDE SEQUENCE [LARGE SCALE GENOMIC DNA]</scope>
    <source>
        <strain evidence="15 16">SA2-6</strain>
    </source>
</reference>
<feature type="transmembrane region" description="Helical" evidence="14">
    <location>
        <begin position="157"/>
        <end position="176"/>
    </location>
</feature>
<evidence type="ECO:0000256" key="6">
    <source>
        <dbReference type="ARBA" id="ARBA00022847"/>
    </source>
</evidence>
<dbReference type="PANTHER" id="PTHR48086">
    <property type="entry name" value="SODIUM/PROLINE SYMPORTER-RELATED"/>
    <property type="match status" value="1"/>
</dbReference>
<feature type="transmembrane region" description="Helical" evidence="14">
    <location>
        <begin position="417"/>
        <end position="434"/>
    </location>
</feature>
<evidence type="ECO:0000313" key="16">
    <source>
        <dbReference type="Proteomes" id="UP000034166"/>
    </source>
</evidence>
<comment type="caution">
    <text evidence="15">The sequence shown here is derived from an EMBL/GenBank/DDBJ whole genome shotgun (WGS) entry which is preliminary data.</text>
</comment>
<evidence type="ECO:0000256" key="13">
    <source>
        <dbReference type="RuleBase" id="RU362091"/>
    </source>
</evidence>
<evidence type="ECO:0000256" key="12">
    <source>
        <dbReference type="ARBA" id="ARBA00033708"/>
    </source>
</evidence>
<keyword evidence="5 14" id="KW-0812">Transmembrane</keyword>
<evidence type="ECO:0000313" key="15">
    <source>
        <dbReference type="EMBL" id="KKK39973.1"/>
    </source>
</evidence>
<feature type="transmembrane region" description="Helical" evidence="14">
    <location>
        <begin position="6"/>
        <end position="24"/>
    </location>
</feature>
<dbReference type="Pfam" id="PF00474">
    <property type="entry name" value="SSF"/>
    <property type="match status" value="1"/>
</dbReference>
<comment type="similarity">
    <text evidence="2 13">Belongs to the sodium:solute symporter (SSF) (TC 2.A.21) family.</text>
</comment>
<keyword evidence="10 14" id="KW-0472">Membrane</keyword>
<sequence length="484" mass="51852">MSTTAILVTIYFLLLIGWGLYNFIKKQRSGQNTLEEQFIGDRSYTTGPLLASLVAVWGSNYTLIAAAESGFASGISGVIWYGMGIVIPLLLFSWPLNIPARIRELHPKGLTFIEIIGERYDEKSRLAALVILFISNILFIISIVLATGIVLKSLLGIELSTAIIIGGGVMVIYTALSGFDALIYGRIFQLALAGGAVAVAIILSVNAFSLPELIKQVSANSGDMLNAVAWGPTEMLSFCIASVGFVFGSPILYQIAFSGKSDKEVTRAFRLFPLTWAPFAVGTAIMGMVAFLLYPEISGQDAAMTLVANLFPEWAAVLFFLGALALVFSTADAAINNLASIVIFDVYQKHGKSKLTQKKASVLSMTTQVSLGVIGIFGALNFGEGVLALLVLNGSVNIPFIFTIILGLYWKRTHPTAAFWAMILGITSVIVLYFGFSQSIYTNLAGIVTSILILIIGSLMLTSKHTDLISPIERNVSNGGDGVA</sequence>
<dbReference type="Proteomes" id="UP000034166">
    <property type="component" value="Unassembled WGS sequence"/>
</dbReference>
<dbReference type="InterPro" id="IPR050277">
    <property type="entry name" value="Sodium:Solute_Symporter"/>
</dbReference>
<protein>
    <recommendedName>
        <fullName evidence="17">Sodium:solute symporter</fullName>
    </recommendedName>
</protein>
<keyword evidence="8" id="KW-0915">Sodium</keyword>
<keyword evidence="11" id="KW-0739">Sodium transport</keyword>
<evidence type="ECO:0000256" key="11">
    <source>
        <dbReference type="ARBA" id="ARBA00023201"/>
    </source>
</evidence>
<dbReference type="PROSITE" id="PS50283">
    <property type="entry name" value="NA_SOLUT_SYMP_3"/>
    <property type="match status" value="1"/>
</dbReference>
<dbReference type="RefSeq" id="WP_046521914.1">
    <property type="nucleotide sequence ID" value="NZ_LAYY01000001.1"/>
</dbReference>
<accession>A0A0M2T0M5</accession>
<feature type="transmembrane region" description="Helical" evidence="14">
    <location>
        <begin position="45"/>
        <end position="66"/>
    </location>
</feature>
<dbReference type="PANTHER" id="PTHR48086:SF3">
    <property type="entry name" value="SODIUM_PROLINE SYMPORTER"/>
    <property type="match status" value="1"/>
</dbReference>
<comment type="subcellular location">
    <subcellularLocation>
        <location evidence="1">Cell membrane</location>
        <topology evidence="1">Multi-pass membrane protein</topology>
    </subcellularLocation>
</comment>
<dbReference type="InterPro" id="IPR001734">
    <property type="entry name" value="Na/solute_symporter"/>
</dbReference>
<feature type="transmembrane region" description="Helical" evidence="14">
    <location>
        <begin position="78"/>
        <end position="98"/>
    </location>
</feature>
<evidence type="ECO:0000256" key="8">
    <source>
        <dbReference type="ARBA" id="ARBA00023053"/>
    </source>
</evidence>
<feature type="transmembrane region" description="Helical" evidence="14">
    <location>
        <begin position="274"/>
        <end position="294"/>
    </location>
</feature>
<evidence type="ECO:0000256" key="10">
    <source>
        <dbReference type="ARBA" id="ARBA00023136"/>
    </source>
</evidence>
<gene>
    <name evidence="15" type="ORF">WQ57_01490</name>
</gene>
<evidence type="ECO:0000256" key="7">
    <source>
        <dbReference type="ARBA" id="ARBA00022989"/>
    </source>
</evidence>
<keyword evidence="16" id="KW-1185">Reference proteome</keyword>
<keyword evidence="4" id="KW-1003">Cell membrane</keyword>
<evidence type="ECO:0000256" key="5">
    <source>
        <dbReference type="ARBA" id="ARBA00022692"/>
    </source>
</evidence>
<keyword evidence="7 14" id="KW-1133">Transmembrane helix</keyword>
<dbReference type="InterPro" id="IPR038377">
    <property type="entry name" value="Na/Glc_symporter_sf"/>
</dbReference>
<evidence type="ECO:0000256" key="1">
    <source>
        <dbReference type="ARBA" id="ARBA00004651"/>
    </source>
</evidence>
<name>A0A0M2T0M5_9BACI</name>
<feature type="transmembrane region" description="Helical" evidence="14">
    <location>
        <begin position="126"/>
        <end position="151"/>
    </location>
</feature>
<comment type="catalytic activity">
    <reaction evidence="12">
        <text>L-proline(in) + Na(+)(in) = L-proline(out) + Na(+)(out)</text>
        <dbReference type="Rhea" id="RHEA:28967"/>
        <dbReference type="ChEBI" id="CHEBI:29101"/>
        <dbReference type="ChEBI" id="CHEBI:60039"/>
    </reaction>
</comment>
<evidence type="ECO:0000256" key="9">
    <source>
        <dbReference type="ARBA" id="ARBA00023065"/>
    </source>
</evidence>
<proteinExistence type="inferred from homology"/>
<dbReference type="PATRIC" id="fig|1408103.3.peg.328"/>
<dbReference type="Gene3D" id="1.20.1730.10">
    <property type="entry name" value="Sodium/glucose cotransporter"/>
    <property type="match status" value="1"/>
</dbReference>
<keyword evidence="9" id="KW-0406">Ion transport</keyword>
<dbReference type="GO" id="GO:0015293">
    <property type="term" value="F:symporter activity"/>
    <property type="evidence" value="ECO:0007669"/>
    <property type="project" value="UniProtKB-KW"/>
</dbReference>
<evidence type="ECO:0000256" key="4">
    <source>
        <dbReference type="ARBA" id="ARBA00022475"/>
    </source>
</evidence>
<dbReference type="AlphaFoldDB" id="A0A0M2T0M5"/>